<dbReference type="InterPro" id="IPR004561">
    <property type="entry name" value="IsoChor_synthase"/>
</dbReference>
<reference evidence="8 9" key="1">
    <citation type="submission" date="2016-08" db="EMBL/GenBank/DDBJ databases">
        <authorList>
            <person name="Loux V."/>
            <person name="Rue O."/>
        </authorList>
    </citation>
    <scope>NUCLEOTIDE SEQUENCE [LARGE SCALE GENOMIC DNA]</scope>
    <source>
        <strain evidence="8 9">AFSSA_08CEB44bac</strain>
    </source>
</reference>
<accession>A0AAX2CGR5</accession>
<sequence>MNHTATLNELATSLLRDYKAGSSFFFTSPYRTMLAEGTFATVKHSQAKNFPEIVQSVLKSAKQAGHQNPIVVGALPFDRTKTMQLIVPQETRVTDRLQWDVGEQTQDSSSVHKFKMKPIPMPSEYMRGVEQGIAKIKSGDLKKIVLSRLLDVYSSREIDVQKLLYDLAKHNPHGYTFAVDLPNNEDDTKQKRTRTLIGASPELLVSRRGMQVISNPLAGSRPRSGDPAEDKRRAEELLSSAKDLHEHAVVVEAVAAALRPYCRTLHVPEKPSLIHSETMWHLSTEVKGTLLDESISALELASALHPTPAVCGTPTEKAREAIQEIEPFDREFFTGMLGWSDINGDGEWIVTIRCAEVEENSLRLYAGAGIVAESKPEDELAETSAKFRTMLQAMGLNEDSLEG</sequence>
<comment type="caution">
    <text evidence="8">The sequence shown here is derived from an EMBL/GenBank/DDBJ whole genome shotgun (WGS) entry which is preliminary data.</text>
</comment>
<dbReference type="PANTHER" id="PTHR42839:SF2">
    <property type="entry name" value="ISOCHORISMATE SYNTHASE ENTC"/>
    <property type="match status" value="1"/>
</dbReference>
<protein>
    <recommendedName>
        <fullName evidence="3">isochorismate synthase</fullName>
        <ecNumber evidence="3">5.4.4.2</ecNumber>
    </recommendedName>
    <alternativeName>
        <fullName evidence="5">Isochorismate mutase</fullName>
    </alternativeName>
</protein>
<evidence type="ECO:0000259" key="7">
    <source>
        <dbReference type="Pfam" id="PF00425"/>
    </source>
</evidence>
<dbReference type="AlphaFoldDB" id="A0AAX2CGR5"/>
<name>A0AAX2CGR5_9BACI</name>
<feature type="region of interest" description="Disordered" evidence="6">
    <location>
        <begin position="214"/>
        <end position="234"/>
    </location>
</feature>
<feature type="compositionally biased region" description="Basic and acidic residues" evidence="6">
    <location>
        <begin position="223"/>
        <end position="234"/>
    </location>
</feature>
<evidence type="ECO:0000256" key="4">
    <source>
        <dbReference type="ARBA" id="ARBA00023235"/>
    </source>
</evidence>
<comment type="similarity">
    <text evidence="2">Belongs to the isochorismate synthase family.</text>
</comment>
<evidence type="ECO:0000313" key="8">
    <source>
        <dbReference type="EMBL" id="SCL92062.1"/>
    </source>
</evidence>
<evidence type="ECO:0000256" key="6">
    <source>
        <dbReference type="SAM" id="MobiDB-lite"/>
    </source>
</evidence>
<dbReference type="SUPFAM" id="SSF56322">
    <property type="entry name" value="ADC synthase"/>
    <property type="match status" value="1"/>
</dbReference>
<dbReference type="Proteomes" id="UP000242164">
    <property type="component" value="Unassembled WGS sequence"/>
</dbReference>
<evidence type="ECO:0000256" key="5">
    <source>
        <dbReference type="ARBA" id="ARBA00041564"/>
    </source>
</evidence>
<dbReference type="GO" id="GO:0009697">
    <property type="term" value="P:salicylic acid biosynthetic process"/>
    <property type="evidence" value="ECO:0007669"/>
    <property type="project" value="TreeGrafter"/>
</dbReference>
<dbReference type="PANTHER" id="PTHR42839">
    <property type="entry name" value="ISOCHORISMATE SYNTHASE ENTC"/>
    <property type="match status" value="1"/>
</dbReference>
<proteinExistence type="inferred from homology"/>
<dbReference type="GO" id="GO:0008909">
    <property type="term" value="F:isochorismate synthase activity"/>
    <property type="evidence" value="ECO:0007669"/>
    <property type="project" value="UniProtKB-EC"/>
</dbReference>
<dbReference type="InterPro" id="IPR005801">
    <property type="entry name" value="ADC_synthase"/>
</dbReference>
<gene>
    <name evidence="8" type="ORF">BCB44BAC_01983</name>
</gene>
<evidence type="ECO:0000256" key="2">
    <source>
        <dbReference type="ARBA" id="ARBA00005297"/>
    </source>
</evidence>
<feature type="domain" description="Chorismate-utilising enzyme C-terminal" evidence="7">
    <location>
        <begin position="123"/>
        <end position="386"/>
    </location>
</feature>
<evidence type="ECO:0000256" key="3">
    <source>
        <dbReference type="ARBA" id="ARBA00012824"/>
    </source>
</evidence>
<comment type="catalytic activity">
    <reaction evidence="1">
        <text>chorismate = isochorismate</text>
        <dbReference type="Rhea" id="RHEA:18985"/>
        <dbReference type="ChEBI" id="CHEBI:29748"/>
        <dbReference type="ChEBI" id="CHEBI:29780"/>
        <dbReference type="EC" id="5.4.4.2"/>
    </reaction>
</comment>
<dbReference type="Gene3D" id="3.60.120.10">
    <property type="entry name" value="Anthranilate synthase"/>
    <property type="match status" value="1"/>
</dbReference>
<dbReference type="Pfam" id="PF00425">
    <property type="entry name" value="Chorismate_bind"/>
    <property type="match status" value="1"/>
</dbReference>
<keyword evidence="4" id="KW-0413">Isomerase</keyword>
<dbReference type="NCBIfam" id="TIGR00543">
    <property type="entry name" value="isochor_syn"/>
    <property type="match status" value="1"/>
</dbReference>
<dbReference type="EC" id="5.4.4.2" evidence="3"/>
<dbReference type="EMBL" id="FMIK01000024">
    <property type="protein sequence ID" value="SCL92062.1"/>
    <property type="molecule type" value="Genomic_DNA"/>
</dbReference>
<evidence type="ECO:0000256" key="1">
    <source>
        <dbReference type="ARBA" id="ARBA00000799"/>
    </source>
</evidence>
<evidence type="ECO:0000313" key="9">
    <source>
        <dbReference type="Proteomes" id="UP000242164"/>
    </source>
</evidence>
<organism evidence="8 9">
    <name type="scientific">Bacillus cytotoxicus</name>
    <dbReference type="NCBI Taxonomy" id="580165"/>
    <lineage>
        <taxon>Bacteria</taxon>
        <taxon>Bacillati</taxon>
        <taxon>Bacillota</taxon>
        <taxon>Bacilli</taxon>
        <taxon>Bacillales</taxon>
        <taxon>Bacillaceae</taxon>
        <taxon>Bacillus</taxon>
        <taxon>Bacillus cereus group</taxon>
    </lineage>
</organism>
<dbReference type="NCBIfam" id="NF005380">
    <property type="entry name" value="PRK06923.1"/>
    <property type="match status" value="1"/>
</dbReference>
<dbReference type="InterPro" id="IPR015890">
    <property type="entry name" value="Chorismate_C"/>
</dbReference>
<dbReference type="RefSeq" id="WP_087098676.1">
    <property type="nucleotide sequence ID" value="NZ_CP066179.1"/>
</dbReference>